<dbReference type="GO" id="GO:0043235">
    <property type="term" value="C:receptor complex"/>
    <property type="evidence" value="ECO:0007669"/>
    <property type="project" value="TreeGrafter"/>
</dbReference>
<feature type="disulfide bond" evidence="19">
    <location>
        <begin position="699"/>
        <end position="708"/>
    </location>
</feature>
<keyword evidence="7" id="KW-0677">Repeat</keyword>
<dbReference type="GO" id="GO:0007219">
    <property type="term" value="P:Notch signaling pathway"/>
    <property type="evidence" value="ECO:0007669"/>
    <property type="project" value="UniProtKB-KW"/>
</dbReference>
<evidence type="ECO:0000256" key="13">
    <source>
        <dbReference type="ARBA" id="ARBA00023136"/>
    </source>
</evidence>
<dbReference type="PANTHER" id="PTHR45836">
    <property type="entry name" value="SLIT HOMOLOG"/>
    <property type="match status" value="1"/>
</dbReference>
<feature type="disulfide bond" evidence="19">
    <location>
        <begin position="568"/>
        <end position="577"/>
    </location>
</feature>
<evidence type="ECO:0000259" key="22">
    <source>
        <dbReference type="PROSITE" id="PS50258"/>
    </source>
</evidence>
<dbReference type="PROSITE" id="PS50026">
    <property type="entry name" value="EGF_3"/>
    <property type="match status" value="12"/>
</dbReference>
<feature type="domain" description="EGF-like" evidence="21">
    <location>
        <begin position="416"/>
        <end position="455"/>
    </location>
</feature>
<dbReference type="InterPro" id="IPR018097">
    <property type="entry name" value="EGF_Ca-bd_CS"/>
</dbReference>
<keyword evidence="18" id="KW-0539">Nucleus</keyword>
<evidence type="ECO:0000256" key="11">
    <source>
        <dbReference type="ARBA" id="ARBA00023015"/>
    </source>
</evidence>
<dbReference type="Pfam" id="PF00066">
    <property type="entry name" value="Notch"/>
    <property type="match status" value="2"/>
</dbReference>
<feature type="disulfide bond" evidence="19">
    <location>
        <begin position="361"/>
        <end position="370"/>
    </location>
</feature>
<dbReference type="InterPro" id="IPR000800">
    <property type="entry name" value="Notch_dom"/>
</dbReference>
<feature type="disulfide bond" evidence="19">
    <location>
        <begin position="658"/>
        <end position="667"/>
    </location>
</feature>
<dbReference type="PANTHER" id="PTHR45836:SF23">
    <property type="entry name" value="NEUROGENIC LOCUS NOTCH HOMOLOG PROTEIN 1"/>
    <property type="match status" value="1"/>
</dbReference>
<feature type="domain" description="EGF-like" evidence="21">
    <location>
        <begin position="326"/>
        <end position="371"/>
    </location>
</feature>
<dbReference type="InterPro" id="IPR051355">
    <property type="entry name" value="Notch/Slit_guidance"/>
</dbReference>
<evidence type="ECO:0000256" key="6">
    <source>
        <dbReference type="ARBA" id="ARBA00022729"/>
    </source>
</evidence>
<dbReference type="Gene3D" id="2.10.25.10">
    <property type="entry name" value="Laminin"/>
    <property type="match status" value="10"/>
</dbReference>
<proteinExistence type="inferred from homology"/>
<dbReference type="PROSITE" id="PS00010">
    <property type="entry name" value="ASX_HYDROXYL"/>
    <property type="match status" value="3"/>
</dbReference>
<dbReference type="GO" id="GO:0007411">
    <property type="term" value="P:axon guidance"/>
    <property type="evidence" value="ECO:0007669"/>
    <property type="project" value="TreeGrafter"/>
</dbReference>
<feature type="domain" description="EGF-like" evidence="21">
    <location>
        <begin position="801"/>
        <end position="845"/>
    </location>
</feature>
<feature type="disulfide bond" evidence="19">
    <location>
        <begin position="747"/>
        <end position="756"/>
    </location>
</feature>
<feature type="domain" description="EGF-like" evidence="21">
    <location>
        <begin position="627"/>
        <end position="668"/>
    </location>
</feature>
<keyword evidence="14 19" id="KW-1015">Disulfide bond</keyword>
<feature type="transmembrane region" description="Helical" evidence="20">
    <location>
        <begin position="1105"/>
        <end position="1127"/>
    </location>
</feature>
<dbReference type="InterPro" id="IPR049883">
    <property type="entry name" value="NOTCH1_EGF-like"/>
</dbReference>
<dbReference type="SMART" id="SM00179">
    <property type="entry name" value="EGF_CA"/>
    <property type="match status" value="9"/>
</dbReference>
<keyword evidence="12" id="KW-0040">ANK repeat</keyword>
<feature type="domain" description="EGF-like" evidence="21">
    <location>
        <begin position="589"/>
        <end position="625"/>
    </location>
</feature>
<keyword evidence="13 20" id="KW-0472">Membrane</keyword>
<keyword evidence="17" id="KW-0325">Glycoprotein</keyword>
<sequence>GTNHCPPTPLVYSPTPPVYSPTPPVYSPTPPLTDASCPLTDASCLFTDASCPLTDASCSLTDASCLFTDASRPLTDASCPLTDTSCPLTDASCLFTDASCLFTDASCLFTDASCLFTDASCLFTDASRPLTDASCPLTDTSCPLTDASCLFTDASCLFTDASCLFTDASRPLTDASCPLTDTSCPLTDASCLFTDASCLFTDASCLFTDASRPLTDASCPLTDTSCPLTDASCLFTDASCLFTDASCLFTDASCLFTDASCPPTDTSYLPTDVLKNRVIVFCFCNCPNYNSICRLQISEPFHFLDSFLLFSAFIFSAFGGPNCENNIGSCSAAASAAPDGVVCHNGGDCLDKVGGGFRCRCPAGWFGDRCASRANPCQSRPCANSALCRPAPNWVNFSCDCSTADGGFSGPLCLDDIDECQAAGRCDSDGTQRCLNTVGSFKCVCKPGFVGEHCDRRADRCASVVCLNGGWCDPADGSCRCQPEFDGFDCFRPRDNCFPSPCLNGGQCRTLVDAYVCTCPPGYGGLDCEKVNACSNSSCLGRGTCRVEQRIAASAAAAAGQPDFRCDCHSGFGGQFCQDRIRGGAVLSRGSGCSDSLCSGVGRCFNDSGTILCQCPFGYSGRRCESPVNPCDSNPCRRGGTCVAGLANGDPTNYTCLCKPGFQGPHCEANINECANGGACDPRGTEVCIDGVASFTCRCLPGFTGQLCNRSIDYCLPTATPKPPRCLNGGVCRSDRRQPTPGAVCDCPAGYHGPLCQLTFDPCAAASAVCQNGGVCEIVGANRTRCICPPGTAGLRCEIDYINSCKSSASPTGESPCHGDQSECRDLPEGFRCRCQPGLCGPTCDRECPTLEEERSSLACDWDGGDCASGWQPWANCTAARSGDAGGCIAGYGDGLCQLECSDQRCLFDGGDCDASTSAPSDHEYESYCRDHFADGRCDSGCDTAAYLFDGGDCLPASSTGKLPPQPPTPPPPAGYLKLAVGGRNASGFRPDTAVGRQFVRSLSQRLGCLVQLAAEPSAAVSSGDGTVVLVLVYRLGLCHRPDRCYTSADYAAQALAADLRLESSASSTAAGRRRPRPSLTLPLIGVSAQLPAAAPDPLVSRDSMLLPAVVGCVCLSIIAIFIGVLFRTFKSSASSASRSSSIGGGTGRREAGRLWCPPGFQPLNSVSSSGGGCGCGHPDNECPGAAYSMQHRQHPLLLDDSFEQPAAKRSKRCCSTDR</sequence>
<dbReference type="WBParaSite" id="maker-uti_cns_0006050-snap-gene-0.2-mRNA-1">
    <property type="protein sequence ID" value="maker-uti_cns_0006050-snap-gene-0.2-mRNA-1"/>
    <property type="gene ID" value="maker-uti_cns_0006050-snap-gene-0.2"/>
</dbReference>
<dbReference type="PROSITE" id="PS01187">
    <property type="entry name" value="EGF_CA"/>
    <property type="match status" value="1"/>
</dbReference>
<feature type="disulfide bond" evidence="19">
    <location>
        <begin position="519"/>
        <end position="528"/>
    </location>
</feature>
<dbReference type="SMART" id="SM00181">
    <property type="entry name" value="EGF"/>
    <property type="match status" value="13"/>
</dbReference>
<evidence type="ECO:0000256" key="18">
    <source>
        <dbReference type="ARBA" id="ARBA00023242"/>
    </source>
</evidence>
<dbReference type="InterPro" id="IPR013032">
    <property type="entry name" value="EGF-like_CS"/>
</dbReference>
<dbReference type="InterPro" id="IPR000152">
    <property type="entry name" value="EGF-type_Asp/Asn_hydroxyl_site"/>
</dbReference>
<evidence type="ECO:0000313" key="24">
    <source>
        <dbReference type="WBParaSite" id="maker-uti_cns_0006050-snap-gene-0.2-mRNA-1"/>
    </source>
</evidence>
<dbReference type="SUPFAM" id="SSF57196">
    <property type="entry name" value="EGF/Laminin"/>
    <property type="match status" value="5"/>
</dbReference>
<evidence type="ECO:0000256" key="20">
    <source>
        <dbReference type="SAM" id="Phobius"/>
    </source>
</evidence>
<keyword evidence="16" id="KW-0804">Transcription</keyword>
<keyword evidence="15" id="KW-0010">Activator</keyword>
<evidence type="ECO:0000256" key="17">
    <source>
        <dbReference type="ARBA" id="ARBA00023180"/>
    </source>
</evidence>
<feature type="disulfide bond" evidence="19">
    <location>
        <begin position="788"/>
        <end position="797"/>
    </location>
</feature>
<dbReference type="GO" id="GO:0005886">
    <property type="term" value="C:plasma membrane"/>
    <property type="evidence" value="ECO:0007669"/>
    <property type="project" value="UniProtKB-SubCell"/>
</dbReference>
<feature type="disulfide bond" evidence="19">
    <location>
        <begin position="680"/>
        <end position="697"/>
    </location>
</feature>
<feature type="domain" description="EGF-like" evidence="21">
    <location>
        <begin position="711"/>
        <end position="757"/>
    </location>
</feature>
<feature type="domain" description="EGF-like" evidence="21">
    <location>
        <begin position="759"/>
        <end position="798"/>
    </location>
</feature>
<evidence type="ECO:0000256" key="14">
    <source>
        <dbReference type="ARBA" id="ARBA00023157"/>
    </source>
</evidence>
<dbReference type="Pfam" id="PF12661">
    <property type="entry name" value="hEGF"/>
    <property type="match status" value="3"/>
</dbReference>
<comment type="subcellular location">
    <subcellularLocation>
        <location evidence="2">Cell membrane</location>
        <topology evidence="2">Single-pass type I membrane protein</topology>
    </subcellularLocation>
    <subcellularLocation>
        <location evidence="1">Nucleus</location>
    </subcellularLocation>
</comment>
<evidence type="ECO:0000256" key="7">
    <source>
        <dbReference type="ARBA" id="ARBA00022737"/>
    </source>
</evidence>
<dbReference type="PRINTS" id="PR01983">
    <property type="entry name" value="NOTCH"/>
</dbReference>
<dbReference type="PRINTS" id="PR00011">
    <property type="entry name" value="EGFLAMININ"/>
</dbReference>
<dbReference type="InterPro" id="IPR001881">
    <property type="entry name" value="EGF-like_Ca-bd_dom"/>
</dbReference>
<organism evidence="23 24">
    <name type="scientific">Macrostomum lignano</name>
    <dbReference type="NCBI Taxonomy" id="282301"/>
    <lineage>
        <taxon>Eukaryota</taxon>
        <taxon>Metazoa</taxon>
        <taxon>Spiralia</taxon>
        <taxon>Lophotrochozoa</taxon>
        <taxon>Platyhelminthes</taxon>
        <taxon>Rhabditophora</taxon>
        <taxon>Macrostomorpha</taxon>
        <taxon>Macrostomida</taxon>
        <taxon>Macrostomidae</taxon>
        <taxon>Macrostomum</taxon>
    </lineage>
</organism>
<dbReference type="InterPro" id="IPR000742">
    <property type="entry name" value="EGF"/>
</dbReference>
<evidence type="ECO:0000256" key="16">
    <source>
        <dbReference type="ARBA" id="ARBA00023163"/>
    </source>
</evidence>
<evidence type="ECO:0000256" key="15">
    <source>
        <dbReference type="ARBA" id="ARBA00023159"/>
    </source>
</evidence>
<evidence type="ECO:0000256" key="12">
    <source>
        <dbReference type="ARBA" id="ARBA00023043"/>
    </source>
</evidence>
<protein>
    <submittedName>
        <fullName evidence="24">EGF-like domain-containing protein</fullName>
    </submittedName>
</protein>
<dbReference type="Proteomes" id="UP000095280">
    <property type="component" value="Unplaced"/>
</dbReference>
<dbReference type="FunFam" id="2.10.25.10:FF:000012">
    <property type="entry name" value="Delta-like protein"/>
    <property type="match status" value="1"/>
</dbReference>
<dbReference type="GO" id="GO:0009986">
    <property type="term" value="C:cell surface"/>
    <property type="evidence" value="ECO:0007669"/>
    <property type="project" value="TreeGrafter"/>
</dbReference>
<comment type="caution">
    <text evidence="19">Lacks conserved residue(s) required for the propagation of feature annotation.</text>
</comment>
<comment type="similarity">
    <text evidence="3">Belongs to the NOTCH family.</text>
</comment>
<dbReference type="SUPFAM" id="SSF90193">
    <property type="entry name" value="Notch domain"/>
    <property type="match status" value="1"/>
</dbReference>
<feature type="domain" description="EGF-like" evidence="21">
    <location>
        <begin position="493"/>
        <end position="529"/>
    </location>
</feature>
<keyword evidence="23" id="KW-1185">Reference proteome</keyword>
<evidence type="ECO:0000256" key="9">
    <source>
        <dbReference type="ARBA" id="ARBA00022976"/>
    </source>
</evidence>
<feature type="domain" description="LNR" evidence="22">
    <location>
        <begin position="913"/>
        <end position="954"/>
    </location>
</feature>
<evidence type="ECO:0000256" key="5">
    <source>
        <dbReference type="ARBA" id="ARBA00022692"/>
    </source>
</evidence>
<evidence type="ECO:0000256" key="4">
    <source>
        <dbReference type="ARBA" id="ARBA00022536"/>
    </source>
</evidence>
<evidence type="ECO:0000256" key="1">
    <source>
        <dbReference type="ARBA" id="ARBA00004123"/>
    </source>
</evidence>
<dbReference type="Pfam" id="PF07645">
    <property type="entry name" value="EGF_CA"/>
    <property type="match status" value="1"/>
</dbReference>
<evidence type="ECO:0000313" key="23">
    <source>
        <dbReference type="Proteomes" id="UP000095280"/>
    </source>
</evidence>
<feature type="domain" description="EGF-like" evidence="21">
    <location>
        <begin position="670"/>
        <end position="709"/>
    </location>
</feature>
<reference evidence="24" key="1">
    <citation type="submission" date="2016-11" db="UniProtKB">
        <authorList>
            <consortium name="WormBaseParasite"/>
        </authorList>
    </citation>
    <scope>IDENTIFICATION</scope>
</reference>
<evidence type="ECO:0000256" key="19">
    <source>
        <dbReference type="PROSITE-ProRule" id="PRU00076"/>
    </source>
</evidence>
<feature type="domain" description="EGF-like" evidence="21">
    <location>
        <begin position="457"/>
        <end position="491"/>
    </location>
</feature>
<dbReference type="InterPro" id="IPR009030">
    <property type="entry name" value="Growth_fac_rcpt_cys_sf"/>
</dbReference>
<feature type="disulfide bond" evidence="19">
    <location>
        <begin position="615"/>
        <end position="624"/>
    </location>
</feature>
<feature type="disulfide bond" evidence="19">
    <location>
        <begin position="481"/>
        <end position="490"/>
    </location>
</feature>
<evidence type="ECO:0000256" key="8">
    <source>
        <dbReference type="ARBA" id="ARBA00022782"/>
    </source>
</evidence>
<feature type="domain" description="EGF-like" evidence="21">
    <location>
        <begin position="373"/>
        <end position="414"/>
    </location>
</feature>
<keyword evidence="8" id="KW-0221">Differentiation</keyword>
<keyword evidence="10 20" id="KW-1133">Transmembrane helix</keyword>
<dbReference type="GO" id="GO:0005634">
    <property type="term" value="C:nucleus"/>
    <property type="evidence" value="ECO:0007669"/>
    <property type="project" value="UniProtKB-SubCell"/>
</dbReference>
<keyword evidence="11" id="KW-0805">Transcription regulation</keyword>
<dbReference type="GO" id="GO:0005509">
    <property type="term" value="F:calcium ion binding"/>
    <property type="evidence" value="ECO:0007669"/>
    <property type="project" value="InterPro"/>
</dbReference>
<keyword evidence="5 20" id="KW-0812">Transmembrane</keyword>
<dbReference type="InterPro" id="IPR035993">
    <property type="entry name" value="Notch-like_dom_sf"/>
</dbReference>
<dbReference type="CDD" id="cd00054">
    <property type="entry name" value="EGF_CA"/>
    <property type="match status" value="5"/>
</dbReference>
<dbReference type="PROSITE" id="PS00022">
    <property type="entry name" value="EGF_1"/>
    <property type="match status" value="11"/>
</dbReference>
<keyword evidence="6" id="KW-0732">Signal</keyword>
<dbReference type="SMART" id="SM00004">
    <property type="entry name" value="NL"/>
    <property type="match status" value="2"/>
</dbReference>
<evidence type="ECO:0000256" key="3">
    <source>
        <dbReference type="ARBA" id="ARBA00005847"/>
    </source>
</evidence>
<dbReference type="PROSITE" id="PS01186">
    <property type="entry name" value="EGF_2"/>
    <property type="match status" value="8"/>
</dbReference>
<dbReference type="PROSITE" id="PS50258">
    <property type="entry name" value="LNR"/>
    <property type="match status" value="1"/>
</dbReference>
<evidence type="ECO:0000256" key="10">
    <source>
        <dbReference type="ARBA" id="ARBA00022989"/>
    </source>
</evidence>
<dbReference type="Gene3D" id="4.10.470.20">
    <property type="match status" value="2"/>
</dbReference>
<feature type="disulfide bond" evidence="19">
    <location>
        <begin position="445"/>
        <end position="454"/>
    </location>
</feature>
<keyword evidence="4 19" id="KW-0245">EGF-like domain</keyword>
<dbReference type="AlphaFoldDB" id="A0A1I8HG14"/>
<accession>A0A1I8HG14</accession>
<feature type="disulfide bond" evidence="19">
    <location>
        <begin position="382"/>
        <end position="399"/>
    </location>
</feature>
<feature type="domain" description="EGF-like" evidence="21">
    <location>
        <begin position="530"/>
        <end position="578"/>
    </location>
</feature>
<dbReference type="SUPFAM" id="SSF57184">
    <property type="entry name" value="Growth factor receptor domain"/>
    <property type="match status" value="2"/>
</dbReference>
<evidence type="ECO:0000256" key="2">
    <source>
        <dbReference type="ARBA" id="ARBA00004251"/>
    </source>
</evidence>
<feature type="disulfide bond" evidence="19">
    <location>
        <begin position="835"/>
        <end position="844"/>
    </location>
</feature>
<name>A0A1I8HG14_9PLAT</name>
<keyword evidence="9" id="KW-0914">Notch signaling pathway</keyword>
<dbReference type="Pfam" id="PF00008">
    <property type="entry name" value="EGF"/>
    <property type="match status" value="2"/>
</dbReference>
<feature type="disulfide bond" evidence="19">
    <location>
        <begin position="426"/>
        <end position="443"/>
    </location>
</feature>
<evidence type="ECO:0000259" key="21">
    <source>
        <dbReference type="PROSITE" id="PS50026"/>
    </source>
</evidence>